<feature type="site" description="Interaction with DNA substrate" evidence="19">
    <location>
        <position position="306"/>
    </location>
</feature>
<dbReference type="RefSeq" id="XP_028266093.1">
    <property type="nucleotide sequence ID" value="XM_028410292.1"/>
</dbReference>
<evidence type="ECO:0000256" key="7">
    <source>
        <dbReference type="ARBA" id="ARBA00022759"/>
    </source>
</evidence>
<sequence length="549" mass="60905">MKIVTWNINGIRTFGGGIKKALDSLDADIICVQETKVTRDLLDERTAIVDGYNSYFSYSRGRSGYSGVATYCKDGATPFAAEEGLTGLLTNHEGAVGCYGDHAEFSSEELQLLDNEGRAVITQHRIMCQDEEKTVTVINVYCPRADPEKPERKQFKLQFYNLLQCRAEALLKDRCHVIVLGDVNTSHRPIDHCDPSDIEDFAENPGRKWLNGFLHISRQYQDEDEDEEGPDEESEVADSKHSQKFVDTFRYFHPTRTNAFTCWSTLTGARQTNYGTRIDYIFADCQLAEEQFVAADIMPEVEGSDHCPVWGHLSCSLLPSSKPPPLCTRYLPEFAGKQQKLSRFLVKVDQKSIQPKQKDVLPGSQEEEERRENLNPSGAGNLSGKKRLLTSDTVVPKGKKTKTVNAPSKPQGNLLSFFKPKPTNVLQCKVTSPHSHTPSSVTETLPEVSPPVCSPSTAETAMTKPVTSQPTVGLSDTKKGASSVFWKSVLHGPPPAPCCKVHGEPCVLRTVKKEGPNMGKQFFVCARPQGHSSNPEARCNFFAWVDKGK</sequence>
<feature type="domain" description="GRF-type" evidence="23">
    <location>
        <begin position="499"/>
        <end position="548"/>
    </location>
</feature>
<dbReference type="GO" id="GO:0008081">
    <property type="term" value="F:phosphoric diester hydrolase activity"/>
    <property type="evidence" value="ECO:0007669"/>
    <property type="project" value="TreeGrafter"/>
</dbReference>
<dbReference type="Gene3D" id="3.60.10.10">
    <property type="entry name" value="Endonuclease/exonuclease/phosphatase"/>
    <property type="match status" value="1"/>
</dbReference>
<dbReference type="GO" id="GO:0003677">
    <property type="term" value="F:DNA binding"/>
    <property type="evidence" value="ECO:0007669"/>
    <property type="project" value="UniProtKB-KW"/>
</dbReference>
<dbReference type="GO" id="GO:0005739">
    <property type="term" value="C:mitochondrion"/>
    <property type="evidence" value="ECO:0007669"/>
    <property type="project" value="UniProtKB-SubCell"/>
</dbReference>
<dbReference type="InParanoid" id="A0A6P7IKK4"/>
<evidence type="ECO:0000256" key="11">
    <source>
        <dbReference type="ARBA" id="ARBA00022833"/>
    </source>
</evidence>
<evidence type="ECO:0000256" key="13">
    <source>
        <dbReference type="ARBA" id="ARBA00023125"/>
    </source>
</evidence>
<keyword evidence="4 21" id="KW-0963">Cytoplasm</keyword>
<comment type="catalytic activity">
    <reaction evidence="1">
        <text>Exonucleolytic cleavage in the 3'- to 5'-direction to yield nucleoside 5'-phosphates.</text>
        <dbReference type="EC" id="3.1.11.2"/>
    </reaction>
</comment>
<feature type="site" description="Important for catalytic activity" evidence="19">
    <location>
        <position position="279"/>
    </location>
</feature>
<dbReference type="GO" id="GO:0006284">
    <property type="term" value="P:base-excision repair"/>
    <property type="evidence" value="ECO:0007669"/>
    <property type="project" value="TreeGrafter"/>
</dbReference>
<keyword evidence="5 21" id="KW-0540">Nuclease</keyword>
<dbReference type="FunFam" id="3.60.10.10:FF:000030">
    <property type="entry name" value="DNA-(apurinic or apyrimidinic site) lyase"/>
    <property type="match status" value="1"/>
</dbReference>
<feature type="binding site" evidence="18">
    <location>
        <position position="34"/>
    </location>
    <ligand>
        <name>Mg(2+)</name>
        <dbReference type="ChEBI" id="CHEBI:18420"/>
        <label>1</label>
    </ligand>
</feature>
<evidence type="ECO:0000256" key="2">
    <source>
        <dbReference type="ARBA" id="ARBA00001936"/>
    </source>
</evidence>
<dbReference type="GO" id="GO:0008311">
    <property type="term" value="F:double-stranded DNA 3'-5' DNA exonuclease activity"/>
    <property type="evidence" value="ECO:0007669"/>
    <property type="project" value="UniProtKB-EC"/>
</dbReference>
<evidence type="ECO:0000256" key="14">
    <source>
        <dbReference type="ARBA" id="ARBA00023128"/>
    </source>
</evidence>
<keyword evidence="7 21" id="KW-0255">Endonuclease</keyword>
<feature type="binding site" evidence="18">
    <location>
        <position position="305"/>
    </location>
    <ligand>
        <name>Mg(2+)</name>
        <dbReference type="ChEBI" id="CHEBI:18420"/>
        <label>1</label>
    </ligand>
</feature>
<evidence type="ECO:0000256" key="8">
    <source>
        <dbReference type="ARBA" id="ARBA00022763"/>
    </source>
</evidence>
<dbReference type="PROSITE" id="PS50890">
    <property type="entry name" value="PUA"/>
    <property type="match status" value="1"/>
</dbReference>
<dbReference type="AlphaFoldDB" id="A0A6P7IKK4"/>
<keyword evidence="6 18" id="KW-0479">Metal-binding</keyword>
<dbReference type="NCBIfam" id="TIGR00633">
    <property type="entry name" value="xth"/>
    <property type="match status" value="1"/>
</dbReference>
<protein>
    <recommendedName>
        <fullName evidence="21">DNA-(apurinic or apyrimidinic site) endonuclease</fullName>
        <ecNumber evidence="21">3.1.-.-</ecNumber>
    </recommendedName>
</protein>
<dbReference type="CTD" id="27301"/>
<evidence type="ECO:0000256" key="18">
    <source>
        <dbReference type="PIRSR" id="PIRSR604808-2"/>
    </source>
</evidence>
<dbReference type="OrthoDB" id="391817at2759"/>
<dbReference type="PROSITE" id="PS51435">
    <property type="entry name" value="AP_NUCLEASE_F1_4"/>
    <property type="match status" value="1"/>
</dbReference>
<evidence type="ECO:0000256" key="17">
    <source>
        <dbReference type="PIRSR" id="PIRSR604808-1"/>
    </source>
</evidence>
<proteinExistence type="inferred from homology"/>
<comment type="similarity">
    <text evidence="3 21">Belongs to the DNA repair enzymes AP/ExoA family.</text>
</comment>
<dbReference type="CDD" id="cd09088">
    <property type="entry name" value="Ape2-like_AP-endo"/>
    <property type="match status" value="1"/>
</dbReference>
<evidence type="ECO:0000256" key="15">
    <source>
        <dbReference type="ARBA" id="ARBA00023204"/>
    </source>
</evidence>
<evidence type="ECO:0000256" key="4">
    <source>
        <dbReference type="ARBA" id="ARBA00022490"/>
    </source>
</evidence>
<dbReference type="GeneID" id="114438760"/>
<evidence type="ECO:0000313" key="24">
    <source>
        <dbReference type="Proteomes" id="UP000515145"/>
    </source>
</evidence>
<dbReference type="InterPro" id="IPR005135">
    <property type="entry name" value="Endo/exonuclease/phosphatase"/>
</dbReference>
<keyword evidence="16 21" id="KW-0539">Nucleus</keyword>
<dbReference type="GO" id="GO:0016829">
    <property type="term" value="F:lyase activity"/>
    <property type="evidence" value="ECO:0007669"/>
    <property type="project" value="UniProtKB-KW"/>
</dbReference>
<keyword evidence="14 21" id="KW-0496">Mitochondrion</keyword>
<keyword evidence="11" id="KW-0862">Zinc</keyword>
<feature type="region of interest" description="Disordered" evidence="22">
    <location>
        <begin position="220"/>
        <end position="241"/>
    </location>
</feature>
<feature type="active site" evidence="17">
    <location>
        <position position="141"/>
    </location>
</feature>
<keyword evidence="15 21" id="KW-0234">DNA repair</keyword>
<dbReference type="InterPro" id="IPR004808">
    <property type="entry name" value="AP_endonuc_1"/>
</dbReference>
<evidence type="ECO:0000256" key="9">
    <source>
        <dbReference type="ARBA" id="ARBA00022771"/>
    </source>
</evidence>
<keyword evidence="10 21" id="KW-0378">Hydrolase</keyword>
<evidence type="ECO:0000256" key="6">
    <source>
        <dbReference type="ARBA" id="ARBA00022723"/>
    </source>
</evidence>
<evidence type="ECO:0000256" key="5">
    <source>
        <dbReference type="ARBA" id="ARBA00022722"/>
    </source>
</evidence>
<feature type="site" description="Transition state stabilizer" evidence="19">
    <location>
        <position position="184"/>
    </location>
</feature>
<dbReference type="EC" id="3.1.-.-" evidence="21"/>
<evidence type="ECO:0000256" key="21">
    <source>
        <dbReference type="RuleBase" id="RU362131"/>
    </source>
</evidence>
<keyword evidence="13 21" id="KW-0238">DNA-binding</keyword>
<dbReference type="GO" id="GO:0003906">
    <property type="term" value="F:DNA-(apurinic or apyrimidinic site) endonuclease activity"/>
    <property type="evidence" value="ECO:0007669"/>
    <property type="project" value="TreeGrafter"/>
</dbReference>
<accession>A0A6P7IKK4</accession>
<keyword evidence="8 21" id="KW-0227">DNA damage</keyword>
<evidence type="ECO:0000256" key="1">
    <source>
        <dbReference type="ARBA" id="ARBA00000493"/>
    </source>
</evidence>
<feature type="compositionally biased region" description="Low complexity" evidence="22">
    <location>
        <begin position="430"/>
        <end position="444"/>
    </location>
</feature>
<dbReference type="PANTHER" id="PTHR22748">
    <property type="entry name" value="AP ENDONUCLEASE"/>
    <property type="match status" value="1"/>
</dbReference>
<evidence type="ECO:0000256" key="20">
    <source>
        <dbReference type="PROSITE-ProRule" id="PRU01343"/>
    </source>
</evidence>
<keyword evidence="12 18" id="KW-0460">Magnesium</keyword>
<dbReference type="InterPro" id="IPR010666">
    <property type="entry name" value="Znf_GRF"/>
</dbReference>
<feature type="binding site" evidence="18">
    <location>
        <position position="182"/>
    </location>
    <ligand>
        <name>Mg(2+)</name>
        <dbReference type="ChEBI" id="CHEBI:18420"/>
        <label>1</label>
    </ligand>
</feature>
<feature type="binding site" evidence="18">
    <location>
        <position position="184"/>
    </location>
    <ligand>
        <name>Mg(2+)</name>
        <dbReference type="ChEBI" id="CHEBI:18420"/>
        <label>1</label>
    </ligand>
</feature>
<dbReference type="InterPro" id="IPR036691">
    <property type="entry name" value="Endo/exonu/phosph_ase_sf"/>
</dbReference>
<reference evidence="25" key="1">
    <citation type="submission" date="2025-08" db="UniProtKB">
        <authorList>
            <consortium name="RefSeq"/>
        </authorList>
    </citation>
    <scope>IDENTIFICATION</scope>
</reference>
<feature type="active site" description="Proton donor/acceptor" evidence="17">
    <location>
        <position position="182"/>
    </location>
</feature>
<evidence type="ECO:0000259" key="23">
    <source>
        <dbReference type="PROSITE" id="PS51999"/>
    </source>
</evidence>
<dbReference type="GO" id="GO:0005634">
    <property type="term" value="C:nucleus"/>
    <property type="evidence" value="ECO:0007669"/>
    <property type="project" value="UniProtKB-SubCell"/>
</dbReference>
<dbReference type="PROSITE" id="PS00726">
    <property type="entry name" value="AP_NUCLEASE_F1_1"/>
    <property type="match status" value="1"/>
</dbReference>
<feature type="region of interest" description="Disordered" evidence="22">
    <location>
        <begin position="355"/>
        <end position="477"/>
    </location>
</feature>
<dbReference type="InterPro" id="IPR020847">
    <property type="entry name" value="AP_endonuclease_F1_BS"/>
</dbReference>
<evidence type="ECO:0000313" key="25">
    <source>
        <dbReference type="RefSeq" id="XP_028266093.1"/>
    </source>
</evidence>
<comment type="cofactor">
    <cofactor evidence="2">
        <name>Mn(2+)</name>
        <dbReference type="ChEBI" id="CHEBI:29035"/>
    </cofactor>
</comment>
<gene>
    <name evidence="25" type="primary">apex2</name>
</gene>
<dbReference type="GO" id="GO:0008270">
    <property type="term" value="F:zinc ion binding"/>
    <property type="evidence" value="ECO:0007669"/>
    <property type="project" value="UniProtKB-KW"/>
</dbReference>
<evidence type="ECO:0000256" key="3">
    <source>
        <dbReference type="ARBA" id="ARBA00007092"/>
    </source>
</evidence>
<evidence type="ECO:0000256" key="16">
    <source>
        <dbReference type="ARBA" id="ARBA00023242"/>
    </source>
</evidence>
<evidence type="ECO:0000256" key="10">
    <source>
        <dbReference type="ARBA" id="ARBA00022801"/>
    </source>
</evidence>
<dbReference type="Pfam" id="PF06839">
    <property type="entry name" value="Zn_ribbon_GRF"/>
    <property type="match status" value="1"/>
</dbReference>
<dbReference type="SUPFAM" id="SSF56219">
    <property type="entry name" value="DNase I-like"/>
    <property type="match status" value="1"/>
</dbReference>
<feature type="compositionally biased region" description="Acidic residues" evidence="22">
    <location>
        <begin position="222"/>
        <end position="236"/>
    </location>
</feature>
<comment type="subcellular location">
    <subcellularLocation>
        <location evidence="21">Nucleus</location>
    </subcellularLocation>
    <subcellularLocation>
        <location evidence="21">Cytoplasm</location>
    </subcellularLocation>
    <subcellularLocation>
        <location evidence="21">Mitochondrion</location>
    </subcellularLocation>
</comment>
<comment type="function">
    <text evidence="21">Initiates repair of AP sites in DNA by catalyzing hydrolytic incision of the phosphodiester backbone immediately adjacent to the damage, generating a single-strand break with 5'-deoxyribose phosphate and 3'-hydroxyl ends.</text>
</comment>
<organism evidence="24 25">
    <name type="scientific">Parambassis ranga</name>
    <name type="common">Indian glassy fish</name>
    <dbReference type="NCBI Taxonomy" id="210632"/>
    <lineage>
        <taxon>Eukaryota</taxon>
        <taxon>Metazoa</taxon>
        <taxon>Chordata</taxon>
        <taxon>Craniata</taxon>
        <taxon>Vertebrata</taxon>
        <taxon>Euteleostomi</taxon>
        <taxon>Actinopterygii</taxon>
        <taxon>Neopterygii</taxon>
        <taxon>Teleostei</taxon>
        <taxon>Neoteleostei</taxon>
        <taxon>Acanthomorphata</taxon>
        <taxon>Ovalentaria</taxon>
        <taxon>Ambassidae</taxon>
        <taxon>Parambassis</taxon>
    </lineage>
</organism>
<evidence type="ECO:0000256" key="22">
    <source>
        <dbReference type="SAM" id="MobiDB-lite"/>
    </source>
</evidence>
<dbReference type="Proteomes" id="UP000515145">
    <property type="component" value="Chromosome 7"/>
</dbReference>
<dbReference type="PANTHER" id="PTHR22748:SF27">
    <property type="entry name" value="DNA-(APURINIC OR APYRIMIDINIC SITE) ENDONUCLEASE 2"/>
    <property type="match status" value="1"/>
</dbReference>
<keyword evidence="9 20" id="KW-0863">Zinc-finger</keyword>
<feature type="compositionally biased region" description="Polar residues" evidence="22">
    <location>
        <begin position="405"/>
        <end position="414"/>
    </location>
</feature>
<name>A0A6P7IKK4_9TELE</name>
<keyword evidence="18" id="KW-0464">Manganese</keyword>
<comment type="cofactor">
    <cofactor evidence="18 21">
        <name>Mg(2+)</name>
        <dbReference type="ChEBI" id="CHEBI:18420"/>
    </cofactor>
    <cofactor evidence="18 21">
        <name>Mn(2+)</name>
        <dbReference type="ChEBI" id="CHEBI:29035"/>
    </cofactor>
    <text evidence="18 21">Probably binds two magnesium or manganese ions per subunit.</text>
</comment>
<feature type="compositionally biased region" description="Polar residues" evidence="22">
    <location>
        <begin position="454"/>
        <end position="474"/>
    </location>
</feature>
<dbReference type="PROSITE" id="PS51999">
    <property type="entry name" value="ZF_GRF"/>
    <property type="match status" value="1"/>
</dbReference>
<dbReference type="Pfam" id="PF03372">
    <property type="entry name" value="Exo_endo_phos"/>
    <property type="match status" value="1"/>
</dbReference>
<evidence type="ECO:0000256" key="12">
    <source>
        <dbReference type="ARBA" id="ARBA00022842"/>
    </source>
</evidence>
<keyword evidence="24" id="KW-1185">Reference proteome</keyword>
<feature type="active site" description="Proton acceptor" evidence="17">
    <location>
        <position position="306"/>
    </location>
</feature>
<feature type="binding site" evidence="18">
    <location>
        <position position="306"/>
    </location>
    <ligand>
        <name>Mg(2+)</name>
        <dbReference type="ChEBI" id="CHEBI:18420"/>
        <label>1</label>
    </ligand>
</feature>
<evidence type="ECO:0000256" key="19">
    <source>
        <dbReference type="PIRSR" id="PIRSR604808-3"/>
    </source>
</evidence>
<feature type="binding site" evidence="18">
    <location>
        <position position="7"/>
    </location>
    <ligand>
        <name>Mg(2+)</name>
        <dbReference type="ChEBI" id="CHEBI:18420"/>
        <label>1</label>
    </ligand>
</feature>